<feature type="transmembrane region" description="Helical" evidence="1">
    <location>
        <begin position="60"/>
        <end position="85"/>
    </location>
</feature>
<keyword evidence="4" id="KW-1185">Reference proteome</keyword>
<keyword evidence="1" id="KW-1133">Transmembrane helix</keyword>
<keyword evidence="1" id="KW-0812">Transmembrane</keyword>
<evidence type="ECO:0000313" key="4">
    <source>
        <dbReference type="Proteomes" id="UP000199087"/>
    </source>
</evidence>
<dbReference type="OrthoDB" id="1903300at2"/>
<dbReference type="STRING" id="1499688.BN000_00566"/>
<sequence length="201" mass="23241">MKRLFDLRLIFGIIIAHLLLNFSFQDKSIFWYIFSGSVLVLITFSMLQGEVEDRASFFQYILFGVVSGCLLYLIFWLGYHAIGILQPAFRHSVRNLYNWYAPSQYWQYLALVLIAAPGEELFWRGFVQKRLSILGPLSSIVIASLLYASVNIYSGSFLLILSTFAAGLFWGALYWWKRSMPLIIVSHIVFDILLFIIMPLK</sequence>
<name>A0A0U1NSH9_9BACI</name>
<dbReference type="Proteomes" id="UP000199087">
    <property type="component" value="Unassembled WGS sequence"/>
</dbReference>
<dbReference type="GO" id="GO:0080120">
    <property type="term" value="P:CAAX-box protein maturation"/>
    <property type="evidence" value="ECO:0007669"/>
    <property type="project" value="UniProtKB-ARBA"/>
</dbReference>
<feature type="transmembrane region" description="Helical" evidence="1">
    <location>
        <begin position="182"/>
        <end position="200"/>
    </location>
</feature>
<dbReference type="RefSeq" id="WP_090630526.1">
    <property type="nucleotide sequence ID" value="NZ_CVRB01000001.1"/>
</dbReference>
<feature type="transmembrane region" description="Helical" evidence="1">
    <location>
        <begin position="7"/>
        <end position="24"/>
    </location>
</feature>
<accession>A0A0U1NSH9</accession>
<organism evidence="3 4">
    <name type="scientific">Neobacillus massiliamazoniensis</name>
    <dbReference type="NCBI Taxonomy" id="1499688"/>
    <lineage>
        <taxon>Bacteria</taxon>
        <taxon>Bacillati</taxon>
        <taxon>Bacillota</taxon>
        <taxon>Bacilli</taxon>
        <taxon>Bacillales</taxon>
        <taxon>Bacillaceae</taxon>
        <taxon>Neobacillus</taxon>
    </lineage>
</organism>
<evidence type="ECO:0000256" key="1">
    <source>
        <dbReference type="SAM" id="Phobius"/>
    </source>
</evidence>
<evidence type="ECO:0000313" key="3">
    <source>
        <dbReference type="EMBL" id="CRK80678.1"/>
    </source>
</evidence>
<dbReference type="AlphaFoldDB" id="A0A0U1NSH9"/>
<protein>
    <submittedName>
        <fullName evidence="3">Abortive infection protein</fullName>
    </submittedName>
</protein>
<evidence type="ECO:0000259" key="2">
    <source>
        <dbReference type="Pfam" id="PF02517"/>
    </source>
</evidence>
<gene>
    <name evidence="3" type="ORF">BN000_00566</name>
</gene>
<proteinExistence type="predicted"/>
<feature type="transmembrane region" description="Helical" evidence="1">
    <location>
        <begin position="156"/>
        <end position="175"/>
    </location>
</feature>
<reference evidence="4" key="1">
    <citation type="submission" date="2015-05" db="EMBL/GenBank/DDBJ databases">
        <authorList>
            <person name="Urmite Genomes"/>
        </authorList>
    </citation>
    <scope>NUCLEOTIDE SEQUENCE [LARGE SCALE GENOMIC DNA]</scope>
    <source>
        <strain evidence="4">LF1</strain>
    </source>
</reference>
<feature type="transmembrane region" description="Helical" evidence="1">
    <location>
        <begin position="105"/>
        <end position="123"/>
    </location>
</feature>
<dbReference type="InterPro" id="IPR003675">
    <property type="entry name" value="Rce1/LyrA-like_dom"/>
</dbReference>
<feature type="transmembrane region" description="Helical" evidence="1">
    <location>
        <begin position="130"/>
        <end position="150"/>
    </location>
</feature>
<dbReference type="EMBL" id="CVRB01000001">
    <property type="protein sequence ID" value="CRK80678.1"/>
    <property type="molecule type" value="Genomic_DNA"/>
</dbReference>
<keyword evidence="1" id="KW-0472">Membrane</keyword>
<feature type="domain" description="CAAX prenyl protease 2/Lysostaphin resistance protein A-like" evidence="2">
    <location>
        <begin position="103"/>
        <end position="192"/>
    </location>
</feature>
<dbReference type="Pfam" id="PF02517">
    <property type="entry name" value="Rce1-like"/>
    <property type="match status" value="1"/>
</dbReference>
<feature type="transmembrane region" description="Helical" evidence="1">
    <location>
        <begin position="30"/>
        <end position="48"/>
    </location>
</feature>
<dbReference type="GO" id="GO:0004175">
    <property type="term" value="F:endopeptidase activity"/>
    <property type="evidence" value="ECO:0007669"/>
    <property type="project" value="UniProtKB-ARBA"/>
</dbReference>